<dbReference type="GO" id="GO:0005737">
    <property type="term" value="C:cytoplasm"/>
    <property type="evidence" value="ECO:0007669"/>
    <property type="project" value="TreeGrafter"/>
</dbReference>
<dbReference type="Proteomes" id="UP000078544">
    <property type="component" value="Unassembled WGS sequence"/>
</dbReference>
<evidence type="ECO:0000256" key="1">
    <source>
        <dbReference type="PIRSR" id="PIRSR016184-1"/>
    </source>
</evidence>
<dbReference type="SUPFAM" id="SSF54506">
    <property type="entry name" value="Diaminopimelate epimerase-like"/>
    <property type="match status" value="1"/>
</dbReference>
<protein>
    <submittedName>
        <fullName evidence="2">Phenazine biosynthesis PhzC/PhzF protein</fullName>
    </submittedName>
</protein>
<dbReference type="PIRSF" id="PIRSF016184">
    <property type="entry name" value="PhzC_PhzF"/>
    <property type="match status" value="1"/>
</dbReference>
<keyword evidence="3" id="KW-1185">Reference proteome</keyword>
<sequence>MDGPVASSSTGLLLPFKTVDVFTTTKFQGNPLAIVTIPADVCLTQEQKRLIAREFNLSETVFVQDIVTTTTTTPQSRVEVGIFVHTGDEIPFAGHPVIGAAATLIPQGVRELVTRAGPVSVARGPAPGSVSASIPHNVRVHQKRLADVVPSPSLHHDDDYGLQQVPALRERELAAPVVSIVRGMTFLLVELPSLEALGQVQKTGATFPVEQLLDDGWRCGLVARLYFVRMGDDKTGYGDGVATTTTTTPPPPPPPAVKIRTRMMEYFLEDPATGSAACCLSSFLSLQDQDRVSPVRNYEITQGVEMGRESNIMVKVQMDLDSNTIQSVHLAGQAVQVMHGHIPL</sequence>
<organism evidence="2 3">
    <name type="scientific">Moelleriella libera RCEF 2490</name>
    <dbReference type="NCBI Taxonomy" id="1081109"/>
    <lineage>
        <taxon>Eukaryota</taxon>
        <taxon>Fungi</taxon>
        <taxon>Dikarya</taxon>
        <taxon>Ascomycota</taxon>
        <taxon>Pezizomycotina</taxon>
        <taxon>Sordariomycetes</taxon>
        <taxon>Hypocreomycetidae</taxon>
        <taxon>Hypocreales</taxon>
        <taxon>Clavicipitaceae</taxon>
        <taxon>Moelleriella</taxon>
    </lineage>
</organism>
<feature type="active site" evidence="1">
    <location>
        <position position="59"/>
    </location>
</feature>
<dbReference type="PANTHER" id="PTHR13774:SF32">
    <property type="entry name" value="ANTISENSE-ENHANCING SEQUENCE 1"/>
    <property type="match status" value="1"/>
</dbReference>
<dbReference type="STRING" id="1081109.A0A168D9V0"/>
<accession>A0A168D9V0</accession>
<gene>
    <name evidence="2" type="ORF">AAL_03481</name>
</gene>
<dbReference type="InterPro" id="IPR003719">
    <property type="entry name" value="Phenazine_PhzF-like"/>
</dbReference>
<evidence type="ECO:0000313" key="2">
    <source>
        <dbReference type="EMBL" id="KZZ97517.1"/>
    </source>
</evidence>
<dbReference type="PANTHER" id="PTHR13774">
    <property type="entry name" value="PHENAZINE BIOSYNTHESIS PROTEIN"/>
    <property type="match status" value="1"/>
</dbReference>
<dbReference type="Gene3D" id="3.10.310.10">
    <property type="entry name" value="Diaminopimelate Epimerase, Chain A, domain 1"/>
    <property type="match status" value="2"/>
</dbReference>
<dbReference type="GO" id="GO:0016853">
    <property type="term" value="F:isomerase activity"/>
    <property type="evidence" value="ECO:0007669"/>
    <property type="project" value="TreeGrafter"/>
</dbReference>
<dbReference type="Pfam" id="PF02567">
    <property type="entry name" value="PhzC-PhzF"/>
    <property type="match status" value="2"/>
</dbReference>
<name>A0A168D9V0_9HYPO</name>
<comment type="caution">
    <text evidence="2">The sequence shown here is derived from an EMBL/GenBank/DDBJ whole genome shotgun (WGS) entry which is preliminary data.</text>
</comment>
<dbReference type="AlphaFoldDB" id="A0A168D9V0"/>
<evidence type="ECO:0000313" key="3">
    <source>
        <dbReference type="Proteomes" id="UP000078544"/>
    </source>
</evidence>
<reference evidence="2 3" key="1">
    <citation type="journal article" date="2016" name="Genome Biol. Evol.">
        <title>Divergent and convergent evolution of fungal pathogenicity.</title>
        <authorList>
            <person name="Shang Y."/>
            <person name="Xiao G."/>
            <person name="Zheng P."/>
            <person name="Cen K."/>
            <person name="Zhan S."/>
            <person name="Wang C."/>
        </authorList>
    </citation>
    <scope>NUCLEOTIDE SEQUENCE [LARGE SCALE GENOMIC DNA]</scope>
    <source>
        <strain evidence="2 3">RCEF 2490</strain>
    </source>
</reference>
<dbReference type="OrthoDB" id="75169at2759"/>
<proteinExistence type="predicted"/>
<dbReference type="EMBL" id="AZGY01000006">
    <property type="protein sequence ID" value="KZZ97517.1"/>
    <property type="molecule type" value="Genomic_DNA"/>
</dbReference>